<evidence type="ECO:0000259" key="2">
    <source>
        <dbReference type="PROSITE" id="PS50026"/>
    </source>
</evidence>
<proteinExistence type="predicted"/>
<dbReference type="CDD" id="cd00037">
    <property type="entry name" value="CLECT"/>
    <property type="match status" value="1"/>
</dbReference>
<feature type="domain" description="C-type lectin" evidence="3">
    <location>
        <begin position="196"/>
        <end position="273"/>
    </location>
</feature>
<dbReference type="Pfam" id="PF00059">
    <property type="entry name" value="Lectin_C"/>
    <property type="match status" value="1"/>
</dbReference>
<name>A0ABN8P822_9CNID</name>
<dbReference type="PROSITE" id="PS50948">
    <property type="entry name" value="PAN"/>
    <property type="match status" value="1"/>
</dbReference>
<evidence type="ECO:0000313" key="6">
    <source>
        <dbReference type="Proteomes" id="UP001159405"/>
    </source>
</evidence>
<organism evidence="5 6">
    <name type="scientific">Porites lobata</name>
    <dbReference type="NCBI Taxonomy" id="104759"/>
    <lineage>
        <taxon>Eukaryota</taxon>
        <taxon>Metazoa</taxon>
        <taxon>Cnidaria</taxon>
        <taxon>Anthozoa</taxon>
        <taxon>Hexacorallia</taxon>
        <taxon>Scleractinia</taxon>
        <taxon>Fungiina</taxon>
        <taxon>Poritidae</taxon>
        <taxon>Porites</taxon>
    </lineage>
</organism>
<dbReference type="Gene3D" id="3.10.100.10">
    <property type="entry name" value="Mannose-Binding Protein A, subunit A"/>
    <property type="match status" value="1"/>
</dbReference>
<dbReference type="PANTHER" id="PTHR22803">
    <property type="entry name" value="MANNOSE, PHOSPHOLIPASE, LECTIN RECEPTOR RELATED"/>
    <property type="match status" value="1"/>
</dbReference>
<dbReference type="PROSITE" id="PS50041">
    <property type="entry name" value="C_TYPE_LECTIN_2"/>
    <property type="match status" value="1"/>
</dbReference>
<keyword evidence="1" id="KW-0245">EGF-like domain</keyword>
<dbReference type="SUPFAM" id="SSF57414">
    <property type="entry name" value="Hairpin loop containing domain-like"/>
    <property type="match status" value="1"/>
</dbReference>
<dbReference type="Pfam" id="PF00024">
    <property type="entry name" value="PAN_1"/>
    <property type="match status" value="1"/>
</dbReference>
<dbReference type="Gene3D" id="2.10.25.10">
    <property type="entry name" value="Laminin"/>
    <property type="match status" value="1"/>
</dbReference>
<evidence type="ECO:0008006" key="7">
    <source>
        <dbReference type="Google" id="ProtNLM"/>
    </source>
</evidence>
<dbReference type="SUPFAM" id="SSF56436">
    <property type="entry name" value="C-type lectin-like"/>
    <property type="match status" value="1"/>
</dbReference>
<dbReference type="InterPro" id="IPR050111">
    <property type="entry name" value="C-type_lectin/snaclec_domain"/>
</dbReference>
<dbReference type="InterPro" id="IPR016187">
    <property type="entry name" value="CTDL_fold"/>
</dbReference>
<dbReference type="Proteomes" id="UP001159405">
    <property type="component" value="Unassembled WGS sequence"/>
</dbReference>
<keyword evidence="1" id="KW-1015">Disulfide bond</keyword>
<feature type="domain" description="EGF-like" evidence="2">
    <location>
        <begin position="127"/>
        <end position="167"/>
    </location>
</feature>
<comment type="caution">
    <text evidence="5">The sequence shown here is derived from an EMBL/GenBank/DDBJ whole genome shotgun (WGS) entry which is preliminary data.</text>
</comment>
<accession>A0ABN8P822</accession>
<dbReference type="InterPro" id="IPR016186">
    <property type="entry name" value="C-type_lectin-like/link_sf"/>
</dbReference>
<feature type="disulfide bond" evidence="1">
    <location>
        <begin position="157"/>
        <end position="166"/>
    </location>
</feature>
<dbReference type="EMBL" id="CALNXK010000059">
    <property type="protein sequence ID" value="CAH3137189.1"/>
    <property type="molecule type" value="Genomic_DNA"/>
</dbReference>
<protein>
    <recommendedName>
        <fullName evidence="7">C-type lectin domain-containing protein</fullName>
    </recommendedName>
</protein>
<keyword evidence="6" id="KW-1185">Reference proteome</keyword>
<evidence type="ECO:0000259" key="4">
    <source>
        <dbReference type="PROSITE" id="PS50948"/>
    </source>
</evidence>
<reference evidence="5 6" key="1">
    <citation type="submission" date="2022-05" db="EMBL/GenBank/DDBJ databases">
        <authorList>
            <consortium name="Genoscope - CEA"/>
            <person name="William W."/>
        </authorList>
    </citation>
    <scope>NUCLEOTIDE SEQUENCE [LARGE SCALE GENOMIC DNA]</scope>
</reference>
<dbReference type="PROSITE" id="PS00022">
    <property type="entry name" value="EGF_1"/>
    <property type="match status" value="1"/>
</dbReference>
<dbReference type="InterPro" id="IPR003609">
    <property type="entry name" value="Pan_app"/>
</dbReference>
<sequence>MKGYIHQLALQVIHFTLEILRAASAKGNCFTGAFYFTDGKNVVDNYALRGNGITSFSVPEPIDCFRACRLECRCISFNYKQTQNLCQLNEESRYTNASALGFAEGWQYYDLVIDYNVQGNVPVVRCENGCCEDSPCLNGGTCHETCDIMGKRFTCECGAYATGNLCETGTALDLSFLLFSFFVNLTICFTPDWLRFQNSCFKVFTKKLTWFDAQSSCALINSNLTSIHSAEENDFVGKLVPPGSPSVWIGFADLYSEDDRFEWVDGTYKSFTN</sequence>
<dbReference type="InterPro" id="IPR000742">
    <property type="entry name" value="EGF"/>
</dbReference>
<feature type="domain" description="Apple" evidence="4">
    <location>
        <begin position="29"/>
        <end position="113"/>
    </location>
</feature>
<evidence type="ECO:0000259" key="3">
    <source>
        <dbReference type="PROSITE" id="PS50041"/>
    </source>
</evidence>
<dbReference type="PROSITE" id="PS50026">
    <property type="entry name" value="EGF_3"/>
    <property type="match status" value="1"/>
</dbReference>
<gene>
    <name evidence="5" type="ORF">PLOB_00039065</name>
</gene>
<comment type="caution">
    <text evidence="1">Lacks conserved residue(s) required for the propagation of feature annotation.</text>
</comment>
<dbReference type="Gene3D" id="3.50.4.10">
    <property type="entry name" value="Hepatocyte Growth Factor"/>
    <property type="match status" value="1"/>
</dbReference>
<evidence type="ECO:0000313" key="5">
    <source>
        <dbReference type="EMBL" id="CAH3137189.1"/>
    </source>
</evidence>
<dbReference type="InterPro" id="IPR001304">
    <property type="entry name" value="C-type_lectin-like"/>
</dbReference>
<evidence type="ECO:0000256" key="1">
    <source>
        <dbReference type="PROSITE-ProRule" id="PRU00076"/>
    </source>
</evidence>
<dbReference type="SMART" id="SM00034">
    <property type="entry name" value="CLECT"/>
    <property type="match status" value="1"/>
</dbReference>